<dbReference type="SMART" id="SM00091">
    <property type="entry name" value="PAS"/>
    <property type="match status" value="1"/>
</dbReference>
<dbReference type="EMBL" id="JACHNX010000002">
    <property type="protein sequence ID" value="MBB4608577.1"/>
    <property type="molecule type" value="Genomic_DNA"/>
</dbReference>
<dbReference type="EMBL" id="JAFHKU010000131">
    <property type="protein sequence ID" value="MBN3558894.1"/>
    <property type="molecule type" value="Genomic_DNA"/>
</dbReference>
<dbReference type="Pfam" id="PF00015">
    <property type="entry name" value="MCPsignal"/>
    <property type="match status" value="1"/>
</dbReference>
<keyword evidence="1 2" id="KW-0807">Transducer</keyword>
<dbReference type="SUPFAM" id="SSF55785">
    <property type="entry name" value="PYP-like sensor domain (PAS domain)"/>
    <property type="match status" value="1"/>
</dbReference>
<dbReference type="PROSITE" id="PS50111">
    <property type="entry name" value="CHEMOTAXIS_TRANSDUC_2"/>
    <property type="match status" value="1"/>
</dbReference>
<dbReference type="InterPro" id="IPR035965">
    <property type="entry name" value="PAS-like_dom_sf"/>
</dbReference>
<dbReference type="GO" id="GO:0016020">
    <property type="term" value="C:membrane"/>
    <property type="evidence" value="ECO:0007669"/>
    <property type="project" value="InterPro"/>
</dbReference>
<dbReference type="InterPro" id="IPR000014">
    <property type="entry name" value="PAS"/>
</dbReference>
<dbReference type="RefSeq" id="WP_184104249.1">
    <property type="nucleotide sequence ID" value="NZ_JACHNX010000002.1"/>
</dbReference>
<evidence type="ECO:0000256" key="2">
    <source>
        <dbReference type="PROSITE-ProRule" id="PRU00284"/>
    </source>
</evidence>
<evidence type="ECO:0000259" key="3">
    <source>
        <dbReference type="PROSITE" id="PS50111"/>
    </source>
</evidence>
<gene>
    <name evidence="5" type="ORF">GGQ89_000779</name>
    <name evidence="6" type="ORF">JYA60_11725</name>
</gene>
<dbReference type="SUPFAM" id="SSF58104">
    <property type="entry name" value="Methyl-accepting chemotaxis protein (MCP) signaling domain"/>
    <property type="match status" value="1"/>
</dbReference>
<dbReference type="PANTHER" id="PTHR32089:SF112">
    <property type="entry name" value="LYSOZYME-LIKE PROTEIN-RELATED"/>
    <property type="match status" value="1"/>
</dbReference>
<reference evidence="6" key="2">
    <citation type="submission" date="2021-01" db="EMBL/GenBank/DDBJ databases">
        <title>Genome Sequencing of Type Strains.</title>
        <authorList>
            <person name="Lemaire J.F."/>
            <person name="Inderbitzin P."/>
            <person name="Collins S.B."/>
            <person name="Wespe N."/>
            <person name="Knight-Connoni V."/>
        </authorList>
    </citation>
    <scope>NUCLEOTIDE SEQUENCE</scope>
    <source>
        <strain evidence="6">DSM 14562</strain>
    </source>
</reference>
<dbReference type="AlphaFoldDB" id="A0AA41A131"/>
<keyword evidence="7" id="KW-1185">Reference proteome</keyword>
<evidence type="ECO:0000313" key="5">
    <source>
        <dbReference type="EMBL" id="MBB4608577.1"/>
    </source>
</evidence>
<organism evidence="6 8">
    <name type="scientific">Sphingomonas yabuuchiae</name>
    <dbReference type="NCBI Taxonomy" id="172044"/>
    <lineage>
        <taxon>Bacteria</taxon>
        <taxon>Pseudomonadati</taxon>
        <taxon>Pseudomonadota</taxon>
        <taxon>Alphaproteobacteria</taxon>
        <taxon>Sphingomonadales</taxon>
        <taxon>Sphingomonadaceae</taxon>
        <taxon>Sphingomonas</taxon>
    </lineage>
</organism>
<evidence type="ECO:0000313" key="8">
    <source>
        <dbReference type="Proteomes" id="UP000704529"/>
    </source>
</evidence>
<dbReference type="Gene3D" id="1.10.287.950">
    <property type="entry name" value="Methyl-accepting chemotaxis protein"/>
    <property type="match status" value="1"/>
</dbReference>
<dbReference type="GO" id="GO:0007165">
    <property type="term" value="P:signal transduction"/>
    <property type="evidence" value="ECO:0007669"/>
    <property type="project" value="UniProtKB-KW"/>
</dbReference>
<accession>A0AA41A131</accession>
<feature type="domain" description="Methyl-accepting transducer" evidence="3">
    <location>
        <begin position="127"/>
        <end position="215"/>
    </location>
</feature>
<reference evidence="5 7" key="1">
    <citation type="submission" date="2020-08" db="EMBL/GenBank/DDBJ databases">
        <title>Genomic Encyclopedia of Type Strains, Phase IV (KMG-IV): sequencing the most valuable type-strain genomes for metagenomic binning, comparative biology and taxonomic classification.</title>
        <authorList>
            <person name="Goeker M."/>
        </authorList>
    </citation>
    <scope>NUCLEOTIDE SEQUENCE [LARGE SCALE GENOMIC DNA]</scope>
    <source>
        <strain evidence="5 7">DSM 14562</strain>
    </source>
</reference>
<sequence length="215" mass="24121">MRLTVSVSAAEQLALVMEHVRHGIVIYDRDERILLINQYVSRIFGLSDSAVTAGSSLADYLHHVGNAVGWSDVRKATILDNHRQWAREGVRRQFDHHFDDGHVLEITYHPQPDLGAVLTFVDVTHERDLTRVIRRRNDLNRETVAMLERVGRISANTRLVALNASIEAARLGAQGRGFAVVAEEVRNLSVETSDVLVEISRINAASLELAEDKDR</sequence>
<dbReference type="Pfam" id="PF12860">
    <property type="entry name" value="PAS_7"/>
    <property type="match status" value="1"/>
</dbReference>
<evidence type="ECO:0000256" key="1">
    <source>
        <dbReference type="ARBA" id="ARBA00023224"/>
    </source>
</evidence>
<dbReference type="Proteomes" id="UP000704529">
    <property type="component" value="Unassembled WGS sequence"/>
</dbReference>
<dbReference type="Proteomes" id="UP000584663">
    <property type="component" value="Unassembled WGS sequence"/>
</dbReference>
<evidence type="ECO:0000259" key="4">
    <source>
        <dbReference type="PROSITE" id="PS50112"/>
    </source>
</evidence>
<dbReference type="PROSITE" id="PS50112">
    <property type="entry name" value="PAS"/>
    <property type="match status" value="1"/>
</dbReference>
<feature type="domain" description="PAS" evidence="4">
    <location>
        <begin position="9"/>
        <end position="62"/>
    </location>
</feature>
<name>A0AA41A131_9SPHN</name>
<protein>
    <submittedName>
        <fullName evidence="5 6">PAS-domain containing protein</fullName>
    </submittedName>
</protein>
<evidence type="ECO:0000313" key="6">
    <source>
        <dbReference type="EMBL" id="MBN3558894.1"/>
    </source>
</evidence>
<evidence type="ECO:0000313" key="7">
    <source>
        <dbReference type="Proteomes" id="UP000584663"/>
    </source>
</evidence>
<dbReference type="PANTHER" id="PTHR32089">
    <property type="entry name" value="METHYL-ACCEPTING CHEMOTAXIS PROTEIN MCPB"/>
    <property type="match status" value="1"/>
</dbReference>
<comment type="caution">
    <text evidence="6">The sequence shown here is derived from an EMBL/GenBank/DDBJ whole genome shotgun (WGS) entry which is preliminary data.</text>
</comment>
<dbReference type="InterPro" id="IPR004089">
    <property type="entry name" value="MCPsignal_dom"/>
</dbReference>
<proteinExistence type="predicted"/>
<dbReference type="Gene3D" id="3.30.450.20">
    <property type="entry name" value="PAS domain"/>
    <property type="match status" value="1"/>
</dbReference>